<accession>A0AAD7L8Q2</accession>
<dbReference type="InterPro" id="IPR001810">
    <property type="entry name" value="F-box_dom"/>
</dbReference>
<dbReference type="Proteomes" id="UP001163823">
    <property type="component" value="Chromosome 10"/>
</dbReference>
<dbReference type="FunFam" id="3.80.10.10:FF:000449">
    <property type="entry name" value="F-box protein SKIP2"/>
    <property type="match status" value="1"/>
</dbReference>
<evidence type="ECO:0000313" key="4">
    <source>
        <dbReference type="Proteomes" id="UP001163823"/>
    </source>
</evidence>
<dbReference type="GO" id="GO:0005737">
    <property type="term" value="C:cytoplasm"/>
    <property type="evidence" value="ECO:0007669"/>
    <property type="project" value="UniProtKB-ARBA"/>
</dbReference>
<sequence length="572" mass="62817">CIKTSILQHKFPNLENPLNCALSELFCIISKSFSLMGQSPSTAGTASELNRREISLSNRFISRSFPVVAPVGLNKEACLFEKFAGGRDYTSDLPDDCLAGIFQYLTSGERACCSLVCRRWRLVDGQSRHRLSLNAKAEILDFVPSLFVRFDSVTKLSLRCDRKSISINDDALILISIRCWNLTRLKLRGCREITDVGMTAIGKNCKGLKKLSCGSCMFGAKGMNAVLDNCTDLEELSVTRLRGVHDITELIGPGAAASSLKSVCLKELVNGLSFGPLLIGTKMLKTLKLIRCMGDWDKILETMGSTSTELTEIHLEKIQVSDVGLWGISNCLKLETLHIVKTPECSNFGLVSVAEHCKLLRKLHIDGWRTNRIGDEGLVSVAKHCPNLQELVLIGIYPTSLSLLALASNCQRLERLALCGIGTIGDAEIEFIAAKCVALKKLCIKGCPVSNTGIEALAWGCPNLVKIKVKKCRRVTGQVADWLRERRSSLAVNFDEGEIEPLDGSSSDVGAQESGMEFHPIVSQVTMADAPSSSNNRFTMFRTKFGFFAGRNLVPCAFRRWSNSDNITRSSM</sequence>
<dbReference type="SUPFAM" id="SSF52047">
    <property type="entry name" value="RNI-like"/>
    <property type="match status" value="1"/>
</dbReference>
<dbReference type="InterPro" id="IPR006553">
    <property type="entry name" value="Leu-rich_rpt_Cys-con_subtyp"/>
</dbReference>
<evidence type="ECO:0000313" key="3">
    <source>
        <dbReference type="EMBL" id="KAJ7952816.1"/>
    </source>
</evidence>
<dbReference type="PANTHER" id="PTHR13318:SF92">
    <property type="entry name" value="F-BOX_LRR-REPEAT PROTEIN 8-RELATED"/>
    <property type="match status" value="1"/>
</dbReference>
<dbReference type="CDD" id="cd22159">
    <property type="entry name" value="F-box_AtTIR1-like"/>
    <property type="match status" value="1"/>
</dbReference>
<dbReference type="Pfam" id="PF25372">
    <property type="entry name" value="DUF7885"/>
    <property type="match status" value="1"/>
</dbReference>
<feature type="domain" description="F-box" evidence="1">
    <location>
        <begin position="91"/>
        <end position="122"/>
    </location>
</feature>
<evidence type="ECO:0000259" key="2">
    <source>
        <dbReference type="Pfam" id="PF25372"/>
    </source>
</evidence>
<reference evidence="3" key="1">
    <citation type="journal article" date="2023" name="Science">
        <title>Elucidation of the pathway for biosynthesis of saponin adjuvants from the soapbark tree.</title>
        <authorList>
            <person name="Reed J."/>
            <person name="Orme A."/>
            <person name="El-Demerdash A."/>
            <person name="Owen C."/>
            <person name="Martin L.B.B."/>
            <person name="Misra R.C."/>
            <person name="Kikuchi S."/>
            <person name="Rejzek M."/>
            <person name="Martin A.C."/>
            <person name="Harkess A."/>
            <person name="Leebens-Mack J."/>
            <person name="Louveau T."/>
            <person name="Stephenson M.J."/>
            <person name="Osbourn A."/>
        </authorList>
    </citation>
    <scope>NUCLEOTIDE SEQUENCE</scope>
    <source>
        <strain evidence="3">S10</strain>
    </source>
</reference>
<dbReference type="Gene3D" id="3.80.10.10">
    <property type="entry name" value="Ribonuclease Inhibitor"/>
    <property type="match status" value="1"/>
</dbReference>
<dbReference type="Pfam" id="PF12937">
    <property type="entry name" value="F-box-like"/>
    <property type="match status" value="1"/>
</dbReference>
<protein>
    <submittedName>
        <fullName evidence="3">F-box protein</fullName>
    </submittedName>
</protein>
<dbReference type="Pfam" id="PF13516">
    <property type="entry name" value="LRR_6"/>
    <property type="match status" value="1"/>
</dbReference>
<dbReference type="GO" id="GO:0031146">
    <property type="term" value="P:SCF-dependent proteasomal ubiquitin-dependent protein catabolic process"/>
    <property type="evidence" value="ECO:0007669"/>
    <property type="project" value="TreeGrafter"/>
</dbReference>
<dbReference type="AlphaFoldDB" id="A0AAD7L8Q2"/>
<proteinExistence type="predicted"/>
<organism evidence="3 4">
    <name type="scientific">Quillaja saponaria</name>
    <name type="common">Soap bark tree</name>
    <dbReference type="NCBI Taxonomy" id="32244"/>
    <lineage>
        <taxon>Eukaryota</taxon>
        <taxon>Viridiplantae</taxon>
        <taxon>Streptophyta</taxon>
        <taxon>Embryophyta</taxon>
        <taxon>Tracheophyta</taxon>
        <taxon>Spermatophyta</taxon>
        <taxon>Magnoliopsida</taxon>
        <taxon>eudicotyledons</taxon>
        <taxon>Gunneridae</taxon>
        <taxon>Pentapetalae</taxon>
        <taxon>rosids</taxon>
        <taxon>fabids</taxon>
        <taxon>Fabales</taxon>
        <taxon>Quillajaceae</taxon>
        <taxon>Quillaja</taxon>
    </lineage>
</organism>
<dbReference type="EMBL" id="JARAOO010000010">
    <property type="protein sequence ID" value="KAJ7952816.1"/>
    <property type="molecule type" value="Genomic_DNA"/>
</dbReference>
<dbReference type="GO" id="GO:0019005">
    <property type="term" value="C:SCF ubiquitin ligase complex"/>
    <property type="evidence" value="ECO:0007669"/>
    <property type="project" value="TreeGrafter"/>
</dbReference>
<dbReference type="PANTHER" id="PTHR13318">
    <property type="entry name" value="PARTNER OF PAIRED, ISOFORM B-RELATED"/>
    <property type="match status" value="1"/>
</dbReference>
<dbReference type="InterPro" id="IPR036047">
    <property type="entry name" value="F-box-like_dom_sf"/>
</dbReference>
<evidence type="ECO:0000259" key="1">
    <source>
        <dbReference type="Pfam" id="PF12937"/>
    </source>
</evidence>
<name>A0AAD7L8Q2_QUISA</name>
<dbReference type="Gene3D" id="1.20.1280.50">
    <property type="match status" value="1"/>
</dbReference>
<dbReference type="InterPro" id="IPR057207">
    <property type="entry name" value="FBXL15_LRR"/>
</dbReference>
<dbReference type="SMART" id="SM00367">
    <property type="entry name" value="LRR_CC"/>
    <property type="match status" value="8"/>
</dbReference>
<feature type="domain" description="F-box/LRR-repeat protein 15-like leucin rich repeat" evidence="2">
    <location>
        <begin position="319"/>
        <end position="478"/>
    </location>
</feature>
<gene>
    <name evidence="3" type="ORF">O6P43_024602</name>
</gene>
<dbReference type="InterPro" id="IPR032675">
    <property type="entry name" value="LRR_dom_sf"/>
</dbReference>
<dbReference type="FunFam" id="1.20.1280.50:FF:000005">
    <property type="entry name" value="F-box/LRR-repeat protein 3 isoform X1"/>
    <property type="match status" value="1"/>
</dbReference>
<keyword evidence="4" id="KW-1185">Reference proteome</keyword>
<dbReference type="KEGG" id="qsa:O6P43_024602"/>
<comment type="caution">
    <text evidence="3">The sequence shown here is derived from an EMBL/GenBank/DDBJ whole genome shotgun (WGS) entry which is preliminary data.</text>
</comment>
<feature type="non-terminal residue" evidence="3">
    <location>
        <position position="1"/>
    </location>
</feature>
<dbReference type="SUPFAM" id="SSF81383">
    <property type="entry name" value="F-box domain"/>
    <property type="match status" value="1"/>
</dbReference>
<dbReference type="InterPro" id="IPR001611">
    <property type="entry name" value="Leu-rich_rpt"/>
</dbReference>